<dbReference type="Proteomes" id="UP001148838">
    <property type="component" value="Unassembled WGS sequence"/>
</dbReference>
<reference evidence="1 2" key="1">
    <citation type="journal article" date="2022" name="Allergy">
        <title>Genome assembly and annotation of Periplaneta americana reveal a comprehensive cockroach allergen profile.</title>
        <authorList>
            <person name="Wang L."/>
            <person name="Xiong Q."/>
            <person name="Saelim N."/>
            <person name="Wang L."/>
            <person name="Nong W."/>
            <person name="Wan A.T."/>
            <person name="Shi M."/>
            <person name="Liu X."/>
            <person name="Cao Q."/>
            <person name="Hui J.H.L."/>
            <person name="Sookrung N."/>
            <person name="Leung T.F."/>
            <person name="Tungtrongchitr A."/>
            <person name="Tsui S.K.W."/>
        </authorList>
    </citation>
    <scope>NUCLEOTIDE SEQUENCE [LARGE SCALE GENOMIC DNA]</scope>
    <source>
        <strain evidence="1">PWHHKU_190912</strain>
    </source>
</reference>
<accession>A0ABQ8SA08</accession>
<comment type="caution">
    <text evidence="1">The sequence shown here is derived from an EMBL/GenBank/DDBJ whole genome shotgun (WGS) entry which is preliminary data.</text>
</comment>
<organism evidence="1 2">
    <name type="scientific">Periplaneta americana</name>
    <name type="common">American cockroach</name>
    <name type="synonym">Blatta americana</name>
    <dbReference type="NCBI Taxonomy" id="6978"/>
    <lineage>
        <taxon>Eukaryota</taxon>
        <taxon>Metazoa</taxon>
        <taxon>Ecdysozoa</taxon>
        <taxon>Arthropoda</taxon>
        <taxon>Hexapoda</taxon>
        <taxon>Insecta</taxon>
        <taxon>Pterygota</taxon>
        <taxon>Neoptera</taxon>
        <taxon>Polyneoptera</taxon>
        <taxon>Dictyoptera</taxon>
        <taxon>Blattodea</taxon>
        <taxon>Blattoidea</taxon>
        <taxon>Blattidae</taxon>
        <taxon>Blattinae</taxon>
        <taxon>Periplaneta</taxon>
    </lineage>
</organism>
<evidence type="ECO:0008006" key="3">
    <source>
        <dbReference type="Google" id="ProtNLM"/>
    </source>
</evidence>
<keyword evidence="2" id="KW-1185">Reference proteome</keyword>
<proteinExistence type="predicted"/>
<protein>
    <recommendedName>
        <fullName evidence="3">Per a allergen</fullName>
    </recommendedName>
</protein>
<gene>
    <name evidence="1" type="ORF">ANN_19163</name>
</gene>
<evidence type="ECO:0000313" key="2">
    <source>
        <dbReference type="Proteomes" id="UP001148838"/>
    </source>
</evidence>
<sequence>MSPGSSTESYPAFTYIGLRENRGKTSISRGTEAGWSMNMWGVIVGGRRIKCIRFTDDMALLAEEEMILKDMLLELNGSCE</sequence>
<evidence type="ECO:0000313" key="1">
    <source>
        <dbReference type="EMBL" id="KAJ4430575.1"/>
    </source>
</evidence>
<dbReference type="EMBL" id="JAJSOF020000031">
    <property type="protein sequence ID" value="KAJ4430575.1"/>
    <property type="molecule type" value="Genomic_DNA"/>
</dbReference>
<name>A0ABQ8SA08_PERAM</name>